<keyword evidence="1" id="KW-0812">Transmembrane</keyword>
<dbReference type="HOGENOM" id="CLU_094580_0_0_10"/>
<keyword evidence="1" id="KW-0472">Membrane</keyword>
<evidence type="ECO:0000313" key="2">
    <source>
        <dbReference type="EMBL" id="ADZ81555.1"/>
    </source>
</evidence>
<evidence type="ECO:0000256" key="1">
    <source>
        <dbReference type="SAM" id="Phobius"/>
    </source>
</evidence>
<feature type="transmembrane region" description="Helical" evidence="1">
    <location>
        <begin position="20"/>
        <end position="38"/>
    </location>
</feature>
<dbReference type="KEGG" id="shg:Sph21_5063"/>
<keyword evidence="1" id="KW-1133">Transmembrane helix</keyword>
<proteinExistence type="predicted"/>
<protein>
    <submittedName>
        <fullName evidence="2">Uncharacterized protein</fullName>
    </submittedName>
</protein>
<dbReference type="STRING" id="743722.Sph21_5063"/>
<reference evidence="2" key="1">
    <citation type="submission" date="2011-03" db="EMBL/GenBank/DDBJ databases">
        <title>Complete sequence of Sphingobacterium sp. 21.</title>
        <authorList>
            <consortium name="US DOE Joint Genome Institute"/>
            <person name="Lucas S."/>
            <person name="Copeland A."/>
            <person name="Lapidus A."/>
            <person name="Cheng J.-F."/>
            <person name="Goodwin L."/>
            <person name="Pitluck S."/>
            <person name="Davenport K."/>
            <person name="Detter J.C."/>
            <person name="Han C."/>
            <person name="Tapia R."/>
            <person name="Land M."/>
            <person name="Hauser L."/>
            <person name="Kyrpides N."/>
            <person name="Ivanova N."/>
            <person name="Ovchinnikova G."/>
            <person name="Pagani I."/>
            <person name="Siebers A.K."/>
            <person name="Allgaier M."/>
            <person name="Thelen M.P."/>
            <person name="Hugenholtz P."/>
            <person name="Woyke T."/>
        </authorList>
    </citation>
    <scope>NUCLEOTIDE SEQUENCE</scope>
    <source>
        <strain evidence="2">21</strain>
    </source>
</reference>
<gene>
    <name evidence="2" type="ordered locus">Sph21_5063</name>
</gene>
<sequence>MLSLSTTSFFIANLEPMTSYRSFLILIILSLTAGGLYGQMQKISGTIVINGVKSSGYQIKVTEADIRNMKKKISTRPDNLGNFYIDAQIGDSLEVYLRGFSKKYVIIGSHDHMTVYLDNTILLEEVDINAAINNKTFLKKTAVDYNKQNNIYFGGKPPITLLSPFGGSPITFFRELLGKDGEKVRRFNKYINQQIELEEVDAKFNTQTIKQVVAINDYEINAFKAAYRPTIEDIKKWTNYELYDYIKRSYEDFKKSK</sequence>
<organism evidence="2">
    <name type="scientific">Sphingobacterium sp. (strain 21)</name>
    <dbReference type="NCBI Taxonomy" id="743722"/>
    <lineage>
        <taxon>Bacteria</taxon>
        <taxon>Pseudomonadati</taxon>
        <taxon>Bacteroidota</taxon>
        <taxon>Sphingobacteriia</taxon>
        <taxon>Sphingobacteriales</taxon>
        <taxon>Sphingobacteriaceae</taxon>
        <taxon>Sphingobacterium</taxon>
    </lineage>
</organism>
<name>F4CBY2_SPHS2</name>
<dbReference type="EMBL" id="CP002584">
    <property type="protein sequence ID" value="ADZ81555.1"/>
    <property type="molecule type" value="Genomic_DNA"/>
</dbReference>
<dbReference type="PATRIC" id="fig|743722.3.peg.5369"/>
<dbReference type="AlphaFoldDB" id="F4CBY2"/>
<accession>F4CBY2</accession>